<protein>
    <recommendedName>
        <fullName evidence="11">Cation/H+ exchanger transmembrane domain-containing protein</fullName>
    </recommendedName>
</protein>
<sequence length="105" mass="11354">MAISFVAILTVACGMALVAKRFKLPYTVVLVAAGLIVSGLAAGRSEQSLGLSIELTPELLLQWFLPILLFEAAFHVNLKQFLENWRPILYLAIPGVIVGMLLTTG</sequence>
<keyword evidence="7" id="KW-0406">Ion transport</keyword>
<dbReference type="GO" id="GO:0098719">
    <property type="term" value="P:sodium ion import across plasma membrane"/>
    <property type="evidence" value="ECO:0007669"/>
    <property type="project" value="TreeGrafter"/>
</dbReference>
<dbReference type="InterPro" id="IPR006153">
    <property type="entry name" value="Cation/H_exchanger_TM"/>
</dbReference>
<accession>A0A382HQ37</accession>
<evidence type="ECO:0000256" key="5">
    <source>
        <dbReference type="ARBA" id="ARBA00022989"/>
    </source>
</evidence>
<feature type="transmembrane region" description="Helical" evidence="10">
    <location>
        <begin position="55"/>
        <end position="76"/>
    </location>
</feature>
<dbReference type="GO" id="GO:0015385">
    <property type="term" value="F:sodium:proton antiporter activity"/>
    <property type="evidence" value="ECO:0007669"/>
    <property type="project" value="InterPro"/>
</dbReference>
<evidence type="ECO:0000256" key="1">
    <source>
        <dbReference type="ARBA" id="ARBA00004651"/>
    </source>
</evidence>
<keyword evidence="4 10" id="KW-0812">Transmembrane</keyword>
<dbReference type="Gene3D" id="1.20.1530.20">
    <property type="match status" value="1"/>
</dbReference>
<dbReference type="InterPro" id="IPR038770">
    <property type="entry name" value="Na+/solute_symporter_sf"/>
</dbReference>
<evidence type="ECO:0000256" key="3">
    <source>
        <dbReference type="ARBA" id="ARBA00022475"/>
    </source>
</evidence>
<evidence type="ECO:0000256" key="6">
    <source>
        <dbReference type="ARBA" id="ARBA00023053"/>
    </source>
</evidence>
<name>A0A382HQ37_9ZZZZ</name>
<dbReference type="PANTHER" id="PTHR10110:SF86">
    <property type="entry name" value="SODIUM_HYDROGEN EXCHANGER 7"/>
    <property type="match status" value="1"/>
</dbReference>
<evidence type="ECO:0000256" key="4">
    <source>
        <dbReference type="ARBA" id="ARBA00022692"/>
    </source>
</evidence>
<evidence type="ECO:0000256" key="7">
    <source>
        <dbReference type="ARBA" id="ARBA00023065"/>
    </source>
</evidence>
<evidence type="ECO:0000256" key="9">
    <source>
        <dbReference type="ARBA" id="ARBA00023201"/>
    </source>
</evidence>
<feature type="non-terminal residue" evidence="12">
    <location>
        <position position="105"/>
    </location>
</feature>
<feature type="transmembrane region" description="Helical" evidence="10">
    <location>
        <begin position="88"/>
        <end position="104"/>
    </location>
</feature>
<dbReference type="AlphaFoldDB" id="A0A382HQ37"/>
<gene>
    <name evidence="12" type="ORF">METZ01_LOCUS242290</name>
</gene>
<comment type="subcellular location">
    <subcellularLocation>
        <location evidence="1">Cell membrane</location>
        <topology evidence="1">Multi-pass membrane protein</topology>
    </subcellularLocation>
</comment>
<evidence type="ECO:0000256" key="10">
    <source>
        <dbReference type="SAM" id="Phobius"/>
    </source>
</evidence>
<dbReference type="PANTHER" id="PTHR10110">
    <property type="entry name" value="SODIUM/HYDROGEN EXCHANGER"/>
    <property type="match status" value="1"/>
</dbReference>
<keyword evidence="6" id="KW-0915">Sodium</keyword>
<dbReference type="GO" id="GO:0051453">
    <property type="term" value="P:regulation of intracellular pH"/>
    <property type="evidence" value="ECO:0007669"/>
    <property type="project" value="TreeGrafter"/>
</dbReference>
<evidence type="ECO:0000259" key="11">
    <source>
        <dbReference type="Pfam" id="PF00999"/>
    </source>
</evidence>
<dbReference type="Pfam" id="PF00999">
    <property type="entry name" value="Na_H_Exchanger"/>
    <property type="match status" value="1"/>
</dbReference>
<organism evidence="12">
    <name type="scientific">marine metagenome</name>
    <dbReference type="NCBI Taxonomy" id="408172"/>
    <lineage>
        <taxon>unclassified sequences</taxon>
        <taxon>metagenomes</taxon>
        <taxon>ecological metagenomes</taxon>
    </lineage>
</organism>
<feature type="transmembrane region" description="Helical" evidence="10">
    <location>
        <begin position="26"/>
        <end position="43"/>
    </location>
</feature>
<dbReference type="GO" id="GO:0015386">
    <property type="term" value="F:potassium:proton antiporter activity"/>
    <property type="evidence" value="ECO:0007669"/>
    <property type="project" value="TreeGrafter"/>
</dbReference>
<dbReference type="InterPro" id="IPR018422">
    <property type="entry name" value="Cation/H_exchanger_CPA1"/>
</dbReference>
<keyword evidence="5 10" id="KW-1133">Transmembrane helix</keyword>
<keyword evidence="9" id="KW-0739">Sodium transport</keyword>
<keyword evidence="3" id="KW-1003">Cell membrane</keyword>
<keyword evidence="8 10" id="KW-0472">Membrane</keyword>
<dbReference type="GO" id="GO:0005886">
    <property type="term" value="C:plasma membrane"/>
    <property type="evidence" value="ECO:0007669"/>
    <property type="project" value="UniProtKB-SubCell"/>
</dbReference>
<proteinExistence type="predicted"/>
<keyword evidence="2" id="KW-0813">Transport</keyword>
<feature type="domain" description="Cation/H+ exchanger transmembrane" evidence="11">
    <location>
        <begin position="9"/>
        <end position="103"/>
    </location>
</feature>
<evidence type="ECO:0000313" key="12">
    <source>
        <dbReference type="EMBL" id="SVB89436.1"/>
    </source>
</evidence>
<evidence type="ECO:0000256" key="8">
    <source>
        <dbReference type="ARBA" id="ARBA00023136"/>
    </source>
</evidence>
<reference evidence="12" key="1">
    <citation type="submission" date="2018-05" db="EMBL/GenBank/DDBJ databases">
        <authorList>
            <person name="Lanie J.A."/>
            <person name="Ng W.-L."/>
            <person name="Kazmierczak K.M."/>
            <person name="Andrzejewski T.M."/>
            <person name="Davidsen T.M."/>
            <person name="Wayne K.J."/>
            <person name="Tettelin H."/>
            <person name="Glass J.I."/>
            <person name="Rusch D."/>
            <person name="Podicherti R."/>
            <person name="Tsui H.-C.T."/>
            <person name="Winkler M.E."/>
        </authorList>
    </citation>
    <scope>NUCLEOTIDE SEQUENCE</scope>
</reference>
<dbReference type="EMBL" id="UINC01062631">
    <property type="protein sequence ID" value="SVB89436.1"/>
    <property type="molecule type" value="Genomic_DNA"/>
</dbReference>
<evidence type="ECO:0000256" key="2">
    <source>
        <dbReference type="ARBA" id="ARBA00022448"/>
    </source>
</evidence>